<dbReference type="RefSeq" id="WP_340277422.1">
    <property type="nucleotide sequence ID" value="NZ_JBAKIA010000025.1"/>
</dbReference>
<proteinExistence type="predicted"/>
<keyword evidence="2" id="KW-1185">Reference proteome</keyword>
<dbReference type="Proteomes" id="UP001385499">
    <property type="component" value="Unassembled WGS sequence"/>
</dbReference>
<evidence type="ECO:0000313" key="2">
    <source>
        <dbReference type="Proteomes" id="UP001385499"/>
    </source>
</evidence>
<name>A0ABU8TRB1_9HYPH</name>
<organism evidence="1 2">
    <name type="scientific">Roseibium algae</name>
    <dbReference type="NCBI Taxonomy" id="3123038"/>
    <lineage>
        <taxon>Bacteria</taxon>
        <taxon>Pseudomonadati</taxon>
        <taxon>Pseudomonadota</taxon>
        <taxon>Alphaproteobacteria</taxon>
        <taxon>Hyphomicrobiales</taxon>
        <taxon>Stappiaceae</taxon>
        <taxon>Roseibium</taxon>
    </lineage>
</organism>
<accession>A0ABU8TRB1</accession>
<gene>
    <name evidence="1" type="ORF">V6575_21720</name>
</gene>
<protein>
    <submittedName>
        <fullName evidence="1">Uncharacterized protein</fullName>
    </submittedName>
</protein>
<sequence>MAVGYGKWAQEWKKSKKYFETESGKKKPTEKFLGFFRKSSGVSSAFEALDKSYGKLGKATFKAPERAAAIKNFEAQIKATKKVTDDYIDKLIKTAAADKKAAKTTDAKKKANDLQALYAILSSTFDICLVSAEGALAGLIDLWENEDKSILQRSMTVKQLRAKLHAPIKLAAQWIAKQERKPDVAEFNKGILKATRDITVNLENLKRFYPTNSAEYKAISKISKPLDDWAHADKRLKGATGHDVLVETLRLKRQIAAIAKWFNDTK</sequence>
<evidence type="ECO:0000313" key="1">
    <source>
        <dbReference type="EMBL" id="MEJ8476708.1"/>
    </source>
</evidence>
<dbReference type="EMBL" id="JBAKIA010000025">
    <property type="protein sequence ID" value="MEJ8476708.1"/>
    <property type="molecule type" value="Genomic_DNA"/>
</dbReference>
<reference evidence="1 2" key="1">
    <citation type="submission" date="2024-02" db="EMBL/GenBank/DDBJ databases">
        <title>Roseibium algae sp. nov., isolated from marine alga (Grateloupia sp.), showing potential in myo-inositol conversion.</title>
        <authorList>
            <person name="Wang Y."/>
        </authorList>
    </citation>
    <scope>NUCLEOTIDE SEQUENCE [LARGE SCALE GENOMIC DNA]</scope>
    <source>
        <strain evidence="1 2">H3510</strain>
    </source>
</reference>
<comment type="caution">
    <text evidence="1">The sequence shown here is derived from an EMBL/GenBank/DDBJ whole genome shotgun (WGS) entry which is preliminary data.</text>
</comment>